<comment type="similarity">
    <text evidence="2 7">Belongs to the tetraspanin (TM4SF) family.</text>
</comment>
<dbReference type="InterPro" id="IPR018499">
    <property type="entry name" value="Tetraspanin/Peripherin"/>
</dbReference>
<organism evidence="8 9">
    <name type="scientific">Cimex lectularius</name>
    <name type="common">Bed bug</name>
    <name type="synonym">Acanthia lectularia</name>
    <dbReference type="NCBI Taxonomy" id="79782"/>
    <lineage>
        <taxon>Eukaryota</taxon>
        <taxon>Metazoa</taxon>
        <taxon>Ecdysozoa</taxon>
        <taxon>Arthropoda</taxon>
        <taxon>Hexapoda</taxon>
        <taxon>Insecta</taxon>
        <taxon>Pterygota</taxon>
        <taxon>Neoptera</taxon>
        <taxon>Paraneoptera</taxon>
        <taxon>Hemiptera</taxon>
        <taxon>Heteroptera</taxon>
        <taxon>Panheteroptera</taxon>
        <taxon>Cimicomorpha</taxon>
        <taxon>Cimicidae</taxon>
        <taxon>Cimex</taxon>
    </lineage>
</organism>
<keyword evidence="5 7" id="KW-0472">Membrane</keyword>
<dbReference type="PANTHER" id="PTHR19282">
    <property type="entry name" value="TETRASPANIN"/>
    <property type="match status" value="1"/>
</dbReference>
<evidence type="ECO:0000256" key="1">
    <source>
        <dbReference type="ARBA" id="ARBA00004141"/>
    </source>
</evidence>
<keyword evidence="4 7" id="KW-1133">Transmembrane helix</keyword>
<protein>
    <recommendedName>
        <fullName evidence="7">Tetraspanin</fullName>
    </recommendedName>
</protein>
<dbReference type="GO" id="GO:0005886">
    <property type="term" value="C:plasma membrane"/>
    <property type="evidence" value="ECO:0007669"/>
    <property type="project" value="TreeGrafter"/>
</dbReference>
<dbReference type="PIRSF" id="PIRSF002419">
    <property type="entry name" value="Tetraspanin"/>
    <property type="match status" value="1"/>
</dbReference>
<evidence type="ECO:0000313" key="8">
    <source>
        <dbReference type="EnsemblMetazoa" id="XP_014256521.1"/>
    </source>
</evidence>
<evidence type="ECO:0000256" key="2">
    <source>
        <dbReference type="ARBA" id="ARBA00006840"/>
    </source>
</evidence>
<keyword evidence="3 7" id="KW-0812">Transmembrane</keyword>
<name>A0A8I6S3P4_CIMLE</name>
<dbReference type="PRINTS" id="PR00259">
    <property type="entry name" value="TMFOUR"/>
</dbReference>
<feature type="transmembrane region" description="Helical" evidence="7">
    <location>
        <begin position="48"/>
        <end position="71"/>
    </location>
</feature>
<evidence type="ECO:0000256" key="5">
    <source>
        <dbReference type="ARBA" id="ARBA00023136"/>
    </source>
</evidence>
<dbReference type="Proteomes" id="UP000494040">
    <property type="component" value="Unassembled WGS sequence"/>
</dbReference>
<feature type="transmembrane region" description="Helical" evidence="7">
    <location>
        <begin position="188"/>
        <end position="209"/>
    </location>
</feature>
<comment type="subcellular location">
    <subcellularLocation>
        <location evidence="1 7">Membrane</location>
        <topology evidence="1 7">Multi-pass membrane protein</topology>
    </subcellularLocation>
</comment>
<evidence type="ECO:0000256" key="3">
    <source>
        <dbReference type="ARBA" id="ARBA00022692"/>
    </source>
</evidence>
<evidence type="ECO:0000256" key="7">
    <source>
        <dbReference type="RuleBase" id="RU361218"/>
    </source>
</evidence>
<dbReference type="OMA" id="EITCIVF"/>
<dbReference type="CDD" id="cd03127">
    <property type="entry name" value="tetraspanin_LEL"/>
    <property type="match status" value="1"/>
</dbReference>
<feature type="disulfide bond" evidence="6">
    <location>
        <begin position="137"/>
        <end position="173"/>
    </location>
</feature>
<dbReference type="InterPro" id="IPR000301">
    <property type="entry name" value="Tetraspanin_animals"/>
</dbReference>
<dbReference type="GeneID" id="106670567"/>
<dbReference type="KEGG" id="clec:106670567"/>
<accession>A0A8I6S3P4</accession>
<evidence type="ECO:0000313" key="9">
    <source>
        <dbReference type="Proteomes" id="UP000494040"/>
    </source>
</evidence>
<keyword evidence="9" id="KW-1185">Reference proteome</keyword>
<reference evidence="8" key="1">
    <citation type="submission" date="2022-01" db="UniProtKB">
        <authorList>
            <consortium name="EnsemblMetazoa"/>
        </authorList>
    </citation>
    <scope>IDENTIFICATION</scope>
</reference>
<dbReference type="Pfam" id="PF00335">
    <property type="entry name" value="Tetraspanin"/>
    <property type="match status" value="1"/>
</dbReference>
<dbReference type="InterPro" id="IPR008952">
    <property type="entry name" value="Tetraspanin_EC2_sf"/>
</dbReference>
<feature type="transmembrane region" description="Helical" evidence="7">
    <location>
        <begin position="83"/>
        <end position="106"/>
    </location>
</feature>
<feature type="transmembrane region" description="Helical" evidence="7">
    <location>
        <begin position="7"/>
        <end position="28"/>
    </location>
</feature>
<dbReference type="PANTHER" id="PTHR19282:SF544">
    <property type="entry name" value="TETRASPANIN"/>
    <property type="match status" value="1"/>
</dbReference>
<dbReference type="RefSeq" id="XP_014256521.1">
    <property type="nucleotide sequence ID" value="XM_014401035.1"/>
</dbReference>
<dbReference type="SUPFAM" id="SSF48652">
    <property type="entry name" value="Tetraspanin"/>
    <property type="match status" value="1"/>
</dbReference>
<keyword evidence="6" id="KW-1015">Disulfide bond</keyword>
<evidence type="ECO:0000256" key="4">
    <source>
        <dbReference type="ARBA" id="ARBA00022989"/>
    </source>
</evidence>
<dbReference type="AlphaFoldDB" id="A0A8I6S3P4"/>
<feature type="disulfide bond" evidence="6">
    <location>
        <begin position="138"/>
        <end position="156"/>
    </location>
</feature>
<dbReference type="Gene3D" id="1.10.1450.10">
    <property type="entry name" value="Tetraspanin"/>
    <property type="match status" value="1"/>
</dbReference>
<dbReference type="OrthoDB" id="10051815at2759"/>
<dbReference type="EnsemblMetazoa" id="XM_014401035.1">
    <property type="protein sequence ID" value="XP_014256521.1"/>
    <property type="gene ID" value="LOC106670567"/>
</dbReference>
<evidence type="ECO:0000256" key="6">
    <source>
        <dbReference type="PIRSR" id="PIRSR002419-1"/>
    </source>
</evidence>
<sequence length="217" mass="23900">MCWPKKIFLLIVNSICGFLGLAVIGFGIKFAYDGNTLAPFIQQYSAHISIALIVTGIFTFGISSMGCIGVFKEDGALLKMYGCALIVIVVIQLLIGIIAFFLVSVVRNHLKSELNNQFEHYSDHKNEIDKIQQLLLCCSAFGLKKWDIDKLPPTCCGKVTGECPADDAFTSNCFDKIEAQVKTNLHTTGILCLCFLVFEITCIVFAFCISSSYHSAK</sequence>
<proteinExistence type="inferred from homology"/>